<dbReference type="EMBL" id="LAZR01009549">
    <property type="protein sequence ID" value="KKM71951.1"/>
    <property type="molecule type" value="Genomic_DNA"/>
</dbReference>
<comment type="caution">
    <text evidence="1">The sequence shown here is derived from an EMBL/GenBank/DDBJ whole genome shotgun (WGS) entry which is preliminary data.</text>
</comment>
<proteinExistence type="predicted"/>
<name>A0A0F9KB88_9ZZZZ</name>
<reference evidence="1" key="1">
    <citation type="journal article" date="2015" name="Nature">
        <title>Complex archaea that bridge the gap between prokaryotes and eukaryotes.</title>
        <authorList>
            <person name="Spang A."/>
            <person name="Saw J.H."/>
            <person name="Jorgensen S.L."/>
            <person name="Zaremba-Niedzwiedzka K."/>
            <person name="Martijn J."/>
            <person name="Lind A.E."/>
            <person name="van Eijk R."/>
            <person name="Schleper C."/>
            <person name="Guy L."/>
            <person name="Ettema T.J."/>
        </authorList>
    </citation>
    <scope>NUCLEOTIDE SEQUENCE</scope>
</reference>
<gene>
    <name evidence="1" type="ORF">LCGC14_1425420</name>
</gene>
<protein>
    <recommendedName>
        <fullName evidence="2">PD-(D/E)XK endonuclease-like domain-containing protein</fullName>
    </recommendedName>
</protein>
<dbReference type="AlphaFoldDB" id="A0A0F9KB88"/>
<evidence type="ECO:0008006" key="2">
    <source>
        <dbReference type="Google" id="ProtNLM"/>
    </source>
</evidence>
<accession>A0A0F9KB88</accession>
<sequence>MIKIRVSSLPYYADCPRKWARKSLPKEMLEGLGFETQPYIPYVYATMGTGTHTGVALALNRKIDGIVLPNPLDDLYQAGIESFRENIHDGVVWDKTTNNINTAEKQIQNVLRAYYHAVLPNIEPTGVELGLEAKIDDYFFLSGHMDANSEKAINDFKNGVRDPKASVQMGGYGILRIANNLGKPEELIIDHIPRTSLKKPQEMPKSIKYDVAVSMEEAKAIYKHIIRDTNEFMNSGDPSCFLANNHSNLCASKYCSAHGTNWCKLTK</sequence>
<organism evidence="1">
    <name type="scientific">marine sediment metagenome</name>
    <dbReference type="NCBI Taxonomy" id="412755"/>
    <lineage>
        <taxon>unclassified sequences</taxon>
        <taxon>metagenomes</taxon>
        <taxon>ecological metagenomes</taxon>
    </lineage>
</organism>
<evidence type="ECO:0000313" key="1">
    <source>
        <dbReference type="EMBL" id="KKM71951.1"/>
    </source>
</evidence>